<dbReference type="Proteomes" id="UP000198967">
    <property type="component" value="Unassembled WGS sequence"/>
</dbReference>
<keyword evidence="2" id="KW-1003">Cell membrane</keyword>
<keyword evidence="7 8" id="KW-0472">Membrane</keyword>
<evidence type="ECO:0000256" key="5">
    <source>
        <dbReference type="ARBA" id="ARBA00022692"/>
    </source>
</evidence>
<keyword evidence="10" id="KW-1185">Reference proteome</keyword>
<dbReference type="RefSeq" id="WP_093081080.1">
    <property type="nucleotide sequence ID" value="NZ_FNBE01000005.1"/>
</dbReference>
<sequence length="530" mass="55430">MVTLAHRTPRTGAAAGGPTSFAEVRARRSHRLWIRRVDVAVVGLGATLLAALGSGVPSFWYDEAASVASADRPIPDLLRLLGTVDAVHGLYYLLLHVWFGVVGIGEWTARLPSVVGVGVAASGLVVLGYLLGDRRLAVTAGVVFAILPRTTWAATEARSSAWTMAVAVWLTVLLVTTLRRPSPTRWACYALGVACSVVLFLYSATLVAPHLLAVALIARRRLGPAALAAAAGLAATIPFVLLTVAERAQVQWIPPLDGRAVGNVLRDQWFVDSTVGAAVAWLVVLAALGAAVRRLGHGARPHAPAASTVVAACGAVLPTALLIAWSLGTTPSYLDRYVAFSTPFAAMLLAAAVLALARRPRRAAVLVGVLAVAFLPAYLSQRTAFAKPVGMDYSAAADVLAARARPGDCVLYGAASWNPTTLRIVGAARPDAVAGLVDIGLARRAADAGTFWADPLPVDALRLDGCATAWLVTDADRDTTSLVERPTGEVFTMGAGRAADTPEYAAAAAAGLRETDRTTLNLSQVIRFER</sequence>
<feature type="transmembrane region" description="Helical" evidence="8">
    <location>
        <begin position="136"/>
        <end position="154"/>
    </location>
</feature>
<dbReference type="PANTHER" id="PTHR33908">
    <property type="entry name" value="MANNOSYLTRANSFERASE YKCB-RELATED"/>
    <property type="match status" value="1"/>
</dbReference>
<dbReference type="AlphaFoldDB" id="A0A1G7M4V9"/>
<proteinExistence type="predicted"/>
<feature type="transmembrane region" description="Helical" evidence="8">
    <location>
        <begin position="161"/>
        <end position="178"/>
    </location>
</feature>
<evidence type="ECO:0000313" key="10">
    <source>
        <dbReference type="Proteomes" id="UP000198967"/>
    </source>
</evidence>
<name>A0A1G7M4V9_PSEOR</name>
<evidence type="ECO:0000256" key="4">
    <source>
        <dbReference type="ARBA" id="ARBA00022679"/>
    </source>
</evidence>
<feature type="transmembrane region" description="Helical" evidence="8">
    <location>
        <begin position="225"/>
        <end position="245"/>
    </location>
</feature>
<protein>
    <submittedName>
        <fullName evidence="9">Mannosyltransferase</fullName>
    </submittedName>
</protein>
<evidence type="ECO:0000256" key="2">
    <source>
        <dbReference type="ARBA" id="ARBA00022475"/>
    </source>
</evidence>
<evidence type="ECO:0000256" key="6">
    <source>
        <dbReference type="ARBA" id="ARBA00022989"/>
    </source>
</evidence>
<keyword evidence="4 9" id="KW-0808">Transferase</keyword>
<feature type="transmembrane region" description="Helical" evidence="8">
    <location>
        <begin position="80"/>
        <end position="99"/>
    </location>
</feature>
<keyword evidence="3 9" id="KW-0328">Glycosyltransferase</keyword>
<evidence type="ECO:0000256" key="7">
    <source>
        <dbReference type="ARBA" id="ARBA00023136"/>
    </source>
</evidence>
<accession>A0A1G7M4V9</accession>
<gene>
    <name evidence="9" type="ORF">SAMN05216377_105263</name>
</gene>
<evidence type="ECO:0000256" key="1">
    <source>
        <dbReference type="ARBA" id="ARBA00004651"/>
    </source>
</evidence>
<dbReference type="PANTHER" id="PTHR33908:SF3">
    <property type="entry name" value="UNDECAPRENYL PHOSPHATE-ALPHA-4-AMINO-4-DEOXY-L-ARABINOSE ARABINOSYL TRANSFERASE"/>
    <property type="match status" value="1"/>
</dbReference>
<dbReference type="GO" id="GO:0009103">
    <property type="term" value="P:lipopolysaccharide biosynthetic process"/>
    <property type="evidence" value="ECO:0007669"/>
    <property type="project" value="UniProtKB-ARBA"/>
</dbReference>
<feature type="transmembrane region" description="Helical" evidence="8">
    <location>
        <begin position="337"/>
        <end position="356"/>
    </location>
</feature>
<dbReference type="GO" id="GO:0010041">
    <property type="term" value="P:response to iron(III) ion"/>
    <property type="evidence" value="ECO:0007669"/>
    <property type="project" value="TreeGrafter"/>
</dbReference>
<keyword evidence="6 8" id="KW-1133">Transmembrane helix</keyword>
<dbReference type="GO" id="GO:0005886">
    <property type="term" value="C:plasma membrane"/>
    <property type="evidence" value="ECO:0007669"/>
    <property type="project" value="UniProtKB-SubCell"/>
</dbReference>
<dbReference type="InterPro" id="IPR050297">
    <property type="entry name" value="LipidA_mod_glycosyltrf_83"/>
</dbReference>
<feature type="transmembrane region" description="Helical" evidence="8">
    <location>
        <begin position="269"/>
        <end position="292"/>
    </location>
</feature>
<keyword evidence="5 8" id="KW-0812">Transmembrane</keyword>
<dbReference type="GO" id="GO:0016763">
    <property type="term" value="F:pentosyltransferase activity"/>
    <property type="evidence" value="ECO:0007669"/>
    <property type="project" value="TreeGrafter"/>
</dbReference>
<feature type="transmembrane region" description="Helical" evidence="8">
    <location>
        <begin position="37"/>
        <end position="60"/>
    </location>
</feature>
<evidence type="ECO:0000256" key="8">
    <source>
        <dbReference type="SAM" id="Phobius"/>
    </source>
</evidence>
<dbReference type="STRING" id="366584.SAMN05216377_105263"/>
<feature type="transmembrane region" description="Helical" evidence="8">
    <location>
        <begin position="363"/>
        <end position="379"/>
    </location>
</feature>
<feature type="transmembrane region" description="Helical" evidence="8">
    <location>
        <begin position="304"/>
        <end position="325"/>
    </location>
</feature>
<reference evidence="9 10" key="1">
    <citation type="submission" date="2016-10" db="EMBL/GenBank/DDBJ databases">
        <authorList>
            <person name="de Groot N.N."/>
        </authorList>
    </citation>
    <scope>NUCLEOTIDE SEQUENCE [LARGE SCALE GENOMIC DNA]</scope>
    <source>
        <strain evidence="9 10">CGMCC 4.3143</strain>
    </source>
</reference>
<evidence type="ECO:0000256" key="3">
    <source>
        <dbReference type="ARBA" id="ARBA00022676"/>
    </source>
</evidence>
<feature type="transmembrane region" description="Helical" evidence="8">
    <location>
        <begin position="111"/>
        <end position="130"/>
    </location>
</feature>
<organism evidence="9 10">
    <name type="scientific">Pseudonocardia oroxyli</name>
    <dbReference type="NCBI Taxonomy" id="366584"/>
    <lineage>
        <taxon>Bacteria</taxon>
        <taxon>Bacillati</taxon>
        <taxon>Actinomycetota</taxon>
        <taxon>Actinomycetes</taxon>
        <taxon>Pseudonocardiales</taxon>
        <taxon>Pseudonocardiaceae</taxon>
        <taxon>Pseudonocardia</taxon>
    </lineage>
</organism>
<comment type="subcellular location">
    <subcellularLocation>
        <location evidence="1">Cell membrane</location>
        <topology evidence="1">Multi-pass membrane protein</topology>
    </subcellularLocation>
</comment>
<dbReference type="EMBL" id="FNBE01000005">
    <property type="protein sequence ID" value="SDF56828.1"/>
    <property type="molecule type" value="Genomic_DNA"/>
</dbReference>
<evidence type="ECO:0000313" key="9">
    <source>
        <dbReference type="EMBL" id="SDF56828.1"/>
    </source>
</evidence>
<dbReference type="OrthoDB" id="5318634at2"/>
<feature type="transmembrane region" description="Helical" evidence="8">
    <location>
        <begin position="190"/>
        <end position="218"/>
    </location>
</feature>